<dbReference type="OrthoDB" id="7951431at2759"/>
<dbReference type="InterPro" id="IPR036397">
    <property type="entry name" value="RNaseH_sf"/>
</dbReference>
<gene>
    <name evidence="1" type="ORF">ANCDUO_06502</name>
</gene>
<evidence type="ECO:0000313" key="1">
    <source>
        <dbReference type="EMBL" id="KIH63197.1"/>
    </source>
</evidence>
<name>A0A0C2DKT8_9BILA</name>
<dbReference type="Proteomes" id="UP000054047">
    <property type="component" value="Unassembled WGS sequence"/>
</dbReference>
<evidence type="ECO:0000313" key="2">
    <source>
        <dbReference type="Proteomes" id="UP000054047"/>
    </source>
</evidence>
<protein>
    <submittedName>
        <fullName evidence="1">Uncharacterized protein</fullName>
    </submittedName>
</protein>
<dbReference type="GO" id="GO:0003676">
    <property type="term" value="F:nucleic acid binding"/>
    <property type="evidence" value="ECO:0007669"/>
    <property type="project" value="InterPro"/>
</dbReference>
<proteinExistence type="predicted"/>
<dbReference type="AlphaFoldDB" id="A0A0C2DKT8"/>
<feature type="non-terminal residue" evidence="1">
    <location>
        <position position="1"/>
    </location>
</feature>
<reference evidence="1 2" key="1">
    <citation type="submission" date="2013-12" db="EMBL/GenBank/DDBJ databases">
        <title>Draft genome of the parsitic nematode Ancylostoma duodenale.</title>
        <authorList>
            <person name="Mitreva M."/>
        </authorList>
    </citation>
    <scope>NUCLEOTIDE SEQUENCE [LARGE SCALE GENOMIC DNA]</scope>
    <source>
        <strain evidence="1 2">Zhejiang</strain>
    </source>
</reference>
<dbReference type="Gene3D" id="3.30.420.10">
    <property type="entry name" value="Ribonuclease H-like superfamily/Ribonuclease H"/>
    <property type="match status" value="1"/>
</dbReference>
<organism evidence="1 2">
    <name type="scientific">Ancylostoma duodenale</name>
    <dbReference type="NCBI Taxonomy" id="51022"/>
    <lineage>
        <taxon>Eukaryota</taxon>
        <taxon>Metazoa</taxon>
        <taxon>Ecdysozoa</taxon>
        <taxon>Nematoda</taxon>
        <taxon>Chromadorea</taxon>
        <taxon>Rhabditida</taxon>
        <taxon>Rhabditina</taxon>
        <taxon>Rhabditomorpha</taxon>
        <taxon>Strongyloidea</taxon>
        <taxon>Ancylostomatidae</taxon>
        <taxon>Ancylostomatinae</taxon>
        <taxon>Ancylostoma</taxon>
    </lineage>
</organism>
<sequence length="140" mass="15955">RRYRFSCRGVILLGMGYNCSTAQYPMIGTTRIFYAGSCLITGSNYQGSFFSYVIANACLTTHRLFYTLFPIKAQNILTARVLKGKPPLEKRMVTRRQKPKQLMVWAGLTYTDKTPLIFVHEGVKVQGPQYCAILENKFLP</sequence>
<dbReference type="EMBL" id="KN728818">
    <property type="protein sequence ID" value="KIH63197.1"/>
    <property type="molecule type" value="Genomic_DNA"/>
</dbReference>
<keyword evidence="2" id="KW-1185">Reference proteome</keyword>
<accession>A0A0C2DKT8</accession>